<evidence type="ECO:0000313" key="1">
    <source>
        <dbReference type="EMBL" id="GAA4061052.1"/>
    </source>
</evidence>
<evidence type="ECO:0000313" key="2">
    <source>
        <dbReference type="Proteomes" id="UP001500367"/>
    </source>
</evidence>
<organism evidence="1 2">
    <name type="scientific">Flavobacterium cheonanense</name>
    <dbReference type="NCBI Taxonomy" id="706183"/>
    <lineage>
        <taxon>Bacteria</taxon>
        <taxon>Pseudomonadati</taxon>
        <taxon>Bacteroidota</taxon>
        <taxon>Flavobacteriia</taxon>
        <taxon>Flavobacteriales</taxon>
        <taxon>Flavobacteriaceae</taxon>
        <taxon>Flavobacterium</taxon>
    </lineage>
</organism>
<dbReference type="Proteomes" id="UP001500367">
    <property type="component" value="Unassembled WGS sequence"/>
</dbReference>
<accession>A0ABP7V769</accession>
<comment type="caution">
    <text evidence="1">The sequence shown here is derived from an EMBL/GenBank/DDBJ whole genome shotgun (WGS) entry which is preliminary data.</text>
</comment>
<reference evidence="2" key="1">
    <citation type="journal article" date="2019" name="Int. J. Syst. Evol. Microbiol.">
        <title>The Global Catalogue of Microorganisms (GCM) 10K type strain sequencing project: providing services to taxonomists for standard genome sequencing and annotation.</title>
        <authorList>
            <consortium name="The Broad Institute Genomics Platform"/>
            <consortium name="The Broad Institute Genome Sequencing Center for Infectious Disease"/>
            <person name="Wu L."/>
            <person name="Ma J."/>
        </authorList>
    </citation>
    <scope>NUCLEOTIDE SEQUENCE [LARGE SCALE GENOMIC DNA]</scope>
    <source>
        <strain evidence="2">JCM 17069</strain>
    </source>
</reference>
<dbReference type="RefSeq" id="WP_344814954.1">
    <property type="nucleotide sequence ID" value="NZ_BAABCT010000001.1"/>
</dbReference>
<dbReference type="NCBIfam" id="TIGR01200">
    <property type="entry name" value="GLPGLI"/>
    <property type="match status" value="1"/>
</dbReference>
<sequence length="251" mass="28983">MKKKFSFLLFIVLLNNLFGQESNYAKITYKAVYNEPSEVSESLKKLRTENQQYVKDFLESFKKIEFKLLYTKNESLFEVVEDIESTDDMHRKIAIIQISENKIRYVNNLTKQKMVQLEFMGNKFNVPQKFENYNWEITKDTTTINGLMCYKATTTKQIAGIGEFTGKNLLVTAWFTPSIPVSFGPNGFDGLPGLILSVSYGSIQLNASDINLDYKTSKKIEKPKGGIDIKDDKEMTEIMFKKYKELNSEKN</sequence>
<dbReference type="InterPro" id="IPR005901">
    <property type="entry name" value="GLPGLI"/>
</dbReference>
<dbReference type="Pfam" id="PF09697">
    <property type="entry name" value="Porph_ging"/>
    <property type="match status" value="1"/>
</dbReference>
<proteinExistence type="predicted"/>
<gene>
    <name evidence="1" type="ORF">GCM10022389_01830</name>
</gene>
<keyword evidence="2" id="KW-1185">Reference proteome</keyword>
<protein>
    <submittedName>
        <fullName evidence="1">GLPGLI family protein</fullName>
    </submittedName>
</protein>
<dbReference type="EMBL" id="BAABCT010000001">
    <property type="protein sequence ID" value="GAA4061052.1"/>
    <property type="molecule type" value="Genomic_DNA"/>
</dbReference>
<name>A0ABP7V769_9FLAO</name>